<keyword evidence="2" id="KW-0472">Membrane</keyword>
<dbReference type="Pfam" id="PF00041">
    <property type="entry name" value="fn3"/>
    <property type="match status" value="1"/>
</dbReference>
<dbReference type="InterPro" id="IPR013783">
    <property type="entry name" value="Ig-like_fold"/>
</dbReference>
<dbReference type="Gene3D" id="2.60.40.10">
    <property type="entry name" value="Immunoglobulins"/>
    <property type="match status" value="2"/>
</dbReference>
<feature type="domain" description="Fibronectin type-III" evidence="3">
    <location>
        <begin position="1"/>
        <end position="46"/>
    </location>
</feature>
<dbReference type="RefSeq" id="XP_030837079.1">
    <property type="nucleotide sequence ID" value="XM_030981219.1"/>
</dbReference>
<dbReference type="FunFam" id="2.60.40.10:FF:001966">
    <property type="entry name" value="Uncharacterized protein"/>
    <property type="match status" value="1"/>
</dbReference>
<organism evidence="4 5">
    <name type="scientific">Strongylocentrotus purpuratus</name>
    <name type="common">Purple sea urchin</name>
    <dbReference type="NCBI Taxonomy" id="7668"/>
    <lineage>
        <taxon>Eukaryota</taxon>
        <taxon>Metazoa</taxon>
        <taxon>Echinodermata</taxon>
        <taxon>Eleutherozoa</taxon>
        <taxon>Echinozoa</taxon>
        <taxon>Echinoidea</taxon>
        <taxon>Euechinoidea</taxon>
        <taxon>Echinacea</taxon>
        <taxon>Camarodonta</taxon>
        <taxon>Echinidea</taxon>
        <taxon>Strongylocentrotidae</taxon>
        <taxon>Strongylocentrotus</taxon>
    </lineage>
</organism>
<proteinExistence type="predicted"/>
<dbReference type="PANTHER" id="PTHR26391:SF18">
    <property type="entry name" value="PROTEIN KINASE RECEPTOR TIE-1, PUTATIVE-RELATED"/>
    <property type="match status" value="1"/>
</dbReference>
<feature type="transmembrane region" description="Helical" evidence="2">
    <location>
        <begin position="159"/>
        <end position="185"/>
    </location>
</feature>
<dbReference type="PANTHER" id="PTHR26391">
    <property type="entry name" value="INACTIVE TYROSINE-PROTEIN KINASE 7"/>
    <property type="match status" value="1"/>
</dbReference>
<reference evidence="4" key="2">
    <citation type="submission" date="2021-01" db="UniProtKB">
        <authorList>
            <consortium name="EnsemblMetazoa"/>
        </authorList>
    </citation>
    <scope>IDENTIFICATION</scope>
</reference>
<sequence length="264" mass="28925">MVRNDTSSITIRGLETYQDYSFQMTASNEDEESDRSSEIIGKTLEEVAPTPINVAIPRSTTSSFTVSWSTPLPSNINGNIQKYIIRYKGTNPDVDGTYKMEEVLTSAFDGEHTVVNLASEINYSVQVRTFNEAGSSNWSEPVSAKTTLSGDDNGTRIPLGAVIGGVIVPLVIIIIILILTVVVMYRRIKHRHLNAEPADTAHETSSKHGNPAFDGSDTNTYQDLTADTSNYQNCADPQSYEDPIGHVTYHDVISSDPGDIYAEI</sequence>
<evidence type="ECO:0000256" key="1">
    <source>
        <dbReference type="SAM" id="MobiDB-lite"/>
    </source>
</evidence>
<dbReference type="SMART" id="SM00060">
    <property type="entry name" value="FN3"/>
    <property type="match status" value="1"/>
</dbReference>
<protein>
    <recommendedName>
        <fullName evidence="3">Fibronectin type-III domain-containing protein</fullName>
    </recommendedName>
</protein>
<evidence type="ECO:0000313" key="5">
    <source>
        <dbReference type="Proteomes" id="UP000007110"/>
    </source>
</evidence>
<keyword evidence="2" id="KW-0812">Transmembrane</keyword>
<dbReference type="InterPro" id="IPR036116">
    <property type="entry name" value="FN3_sf"/>
</dbReference>
<dbReference type="InterPro" id="IPR003961">
    <property type="entry name" value="FN3_dom"/>
</dbReference>
<dbReference type="KEGG" id="spu:105440970"/>
<dbReference type="PROSITE" id="PS50853">
    <property type="entry name" value="FN3"/>
    <property type="match status" value="2"/>
</dbReference>
<reference evidence="5" key="1">
    <citation type="submission" date="2015-02" db="EMBL/GenBank/DDBJ databases">
        <title>Genome sequencing for Strongylocentrotus purpuratus.</title>
        <authorList>
            <person name="Murali S."/>
            <person name="Liu Y."/>
            <person name="Vee V."/>
            <person name="English A."/>
            <person name="Wang M."/>
            <person name="Skinner E."/>
            <person name="Han Y."/>
            <person name="Muzny D.M."/>
            <person name="Worley K.C."/>
            <person name="Gibbs R.A."/>
        </authorList>
    </citation>
    <scope>NUCLEOTIDE SEQUENCE</scope>
</reference>
<dbReference type="GeneID" id="105440970"/>
<keyword evidence="5" id="KW-1185">Reference proteome</keyword>
<evidence type="ECO:0000259" key="3">
    <source>
        <dbReference type="PROSITE" id="PS50853"/>
    </source>
</evidence>
<dbReference type="Proteomes" id="UP000007110">
    <property type="component" value="Unassembled WGS sequence"/>
</dbReference>
<evidence type="ECO:0000313" key="4">
    <source>
        <dbReference type="EnsemblMetazoa" id="XP_030837079"/>
    </source>
</evidence>
<dbReference type="SUPFAM" id="SSF49265">
    <property type="entry name" value="Fibronectin type III"/>
    <property type="match status" value="1"/>
</dbReference>
<dbReference type="AlphaFoldDB" id="A0A7M7NKT3"/>
<evidence type="ECO:0000256" key="2">
    <source>
        <dbReference type="SAM" id="Phobius"/>
    </source>
</evidence>
<name>A0A7M7NKT3_STRPU</name>
<accession>A0A7M7NKT3</accession>
<keyword evidence="2" id="KW-1133">Transmembrane helix</keyword>
<feature type="domain" description="Fibronectin type-III" evidence="3">
    <location>
        <begin position="48"/>
        <end position="150"/>
    </location>
</feature>
<feature type="region of interest" description="Disordered" evidence="1">
    <location>
        <begin position="197"/>
        <end position="224"/>
    </location>
</feature>
<dbReference type="EnsemblMetazoa" id="XM_030981219">
    <property type="protein sequence ID" value="XP_030837079"/>
    <property type="gene ID" value="LOC105440970"/>
</dbReference>
<dbReference type="CDD" id="cd00063">
    <property type="entry name" value="FN3"/>
    <property type="match status" value="2"/>
</dbReference>
<dbReference type="InParanoid" id="A0A7M7NKT3"/>